<dbReference type="Gene3D" id="3.40.50.720">
    <property type="entry name" value="NAD(P)-binding Rossmann-like Domain"/>
    <property type="match status" value="1"/>
</dbReference>
<keyword evidence="2" id="KW-0210">Decarboxylase</keyword>
<accession>A0A382GYZ5</accession>
<dbReference type="AlphaFoldDB" id="A0A382GYZ5"/>
<evidence type="ECO:0000256" key="4">
    <source>
        <dbReference type="ARBA" id="ARBA00023239"/>
    </source>
</evidence>
<gene>
    <name evidence="5" type="ORF">METZ01_LOCUS233053</name>
</gene>
<dbReference type="PANTHER" id="PTHR43078:SF6">
    <property type="entry name" value="UDP-GLUCURONIC ACID DECARBOXYLASE 1"/>
    <property type="match status" value="1"/>
</dbReference>
<dbReference type="InterPro" id="IPR036291">
    <property type="entry name" value="NAD(P)-bd_dom_sf"/>
</dbReference>
<dbReference type="PANTHER" id="PTHR43078">
    <property type="entry name" value="UDP-GLUCURONIC ACID DECARBOXYLASE-RELATED"/>
    <property type="match status" value="1"/>
</dbReference>
<evidence type="ECO:0000256" key="2">
    <source>
        <dbReference type="ARBA" id="ARBA00022793"/>
    </source>
</evidence>
<feature type="non-terminal residue" evidence="5">
    <location>
        <position position="1"/>
    </location>
</feature>
<reference evidence="5" key="1">
    <citation type="submission" date="2018-05" db="EMBL/GenBank/DDBJ databases">
        <authorList>
            <person name="Lanie J.A."/>
            <person name="Ng W.-L."/>
            <person name="Kazmierczak K.M."/>
            <person name="Andrzejewski T.M."/>
            <person name="Davidsen T.M."/>
            <person name="Wayne K.J."/>
            <person name="Tettelin H."/>
            <person name="Glass J.I."/>
            <person name="Rusch D."/>
            <person name="Podicherti R."/>
            <person name="Tsui H.-C.T."/>
            <person name="Winkler M.E."/>
        </authorList>
    </citation>
    <scope>NUCLEOTIDE SEQUENCE</scope>
</reference>
<evidence type="ECO:0000256" key="3">
    <source>
        <dbReference type="ARBA" id="ARBA00023027"/>
    </source>
</evidence>
<comment type="cofactor">
    <cofactor evidence="1">
        <name>NAD(+)</name>
        <dbReference type="ChEBI" id="CHEBI:57540"/>
    </cofactor>
</comment>
<protein>
    <recommendedName>
        <fullName evidence="6">NAD-dependent epimerase/dehydratase domain-containing protein</fullName>
    </recommendedName>
</protein>
<name>A0A382GYZ5_9ZZZZ</name>
<proteinExistence type="predicted"/>
<evidence type="ECO:0000313" key="5">
    <source>
        <dbReference type="EMBL" id="SVB80199.1"/>
    </source>
</evidence>
<dbReference type="GO" id="GO:0042732">
    <property type="term" value="P:D-xylose metabolic process"/>
    <property type="evidence" value="ECO:0007669"/>
    <property type="project" value="InterPro"/>
</dbReference>
<dbReference type="GO" id="GO:0070403">
    <property type="term" value="F:NAD+ binding"/>
    <property type="evidence" value="ECO:0007669"/>
    <property type="project" value="InterPro"/>
</dbReference>
<dbReference type="InterPro" id="IPR044516">
    <property type="entry name" value="UXS-like"/>
</dbReference>
<dbReference type="EMBL" id="UINC01058207">
    <property type="protein sequence ID" value="SVB80199.1"/>
    <property type="molecule type" value="Genomic_DNA"/>
</dbReference>
<dbReference type="GO" id="GO:0048040">
    <property type="term" value="F:UDP-glucuronate decarboxylase activity"/>
    <property type="evidence" value="ECO:0007669"/>
    <property type="project" value="TreeGrafter"/>
</dbReference>
<evidence type="ECO:0008006" key="6">
    <source>
        <dbReference type="Google" id="ProtNLM"/>
    </source>
</evidence>
<dbReference type="GO" id="GO:0005737">
    <property type="term" value="C:cytoplasm"/>
    <property type="evidence" value="ECO:0007669"/>
    <property type="project" value="TreeGrafter"/>
</dbReference>
<organism evidence="5">
    <name type="scientific">marine metagenome</name>
    <dbReference type="NCBI Taxonomy" id="408172"/>
    <lineage>
        <taxon>unclassified sequences</taxon>
        <taxon>metagenomes</taxon>
        <taxon>ecological metagenomes</taxon>
    </lineage>
</organism>
<sequence>SPDHTRVFCYIDDAVAMLCKMLTTDSCVGQTLNLGTEAPEVTIREVVQTCIAVTNKDLGVKDLAPTSGSPVRRAPDMCLTTNLLKYESKVGLDEGISRTWDWYRKQVFENGGPSAR</sequence>
<evidence type="ECO:0000256" key="1">
    <source>
        <dbReference type="ARBA" id="ARBA00001911"/>
    </source>
</evidence>
<keyword evidence="4" id="KW-0456">Lyase</keyword>
<dbReference type="SUPFAM" id="SSF51735">
    <property type="entry name" value="NAD(P)-binding Rossmann-fold domains"/>
    <property type="match status" value="1"/>
</dbReference>
<keyword evidence="3" id="KW-0520">NAD</keyword>